<dbReference type="EMBL" id="CM042016">
    <property type="protein sequence ID" value="KAI3699957.1"/>
    <property type="molecule type" value="Genomic_DNA"/>
</dbReference>
<evidence type="ECO:0000313" key="2">
    <source>
        <dbReference type="Proteomes" id="UP001055811"/>
    </source>
</evidence>
<accession>A0ACB8ZQW2</accession>
<dbReference type="Proteomes" id="UP001055811">
    <property type="component" value="Linkage Group LG08"/>
</dbReference>
<name>A0ACB8ZQW2_CICIN</name>
<comment type="caution">
    <text evidence="1">The sequence shown here is derived from an EMBL/GenBank/DDBJ whole genome shotgun (WGS) entry which is preliminary data.</text>
</comment>
<gene>
    <name evidence="1" type="ORF">L2E82_44567</name>
</gene>
<reference evidence="1 2" key="2">
    <citation type="journal article" date="2022" name="Mol. Ecol. Resour.">
        <title>The genomes of chicory, endive, great burdock and yacon provide insights into Asteraceae paleo-polyploidization history and plant inulin production.</title>
        <authorList>
            <person name="Fan W."/>
            <person name="Wang S."/>
            <person name="Wang H."/>
            <person name="Wang A."/>
            <person name="Jiang F."/>
            <person name="Liu H."/>
            <person name="Zhao H."/>
            <person name="Xu D."/>
            <person name="Zhang Y."/>
        </authorList>
    </citation>
    <scope>NUCLEOTIDE SEQUENCE [LARGE SCALE GENOMIC DNA]</scope>
    <source>
        <strain evidence="2">cv. Punajuju</strain>
        <tissue evidence="1">Leaves</tissue>
    </source>
</reference>
<protein>
    <submittedName>
        <fullName evidence="1">Uncharacterized protein</fullName>
    </submittedName>
</protein>
<organism evidence="1 2">
    <name type="scientific">Cichorium intybus</name>
    <name type="common">Chicory</name>
    <dbReference type="NCBI Taxonomy" id="13427"/>
    <lineage>
        <taxon>Eukaryota</taxon>
        <taxon>Viridiplantae</taxon>
        <taxon>Streptophyta</taxon>
        <taxon>Embryophyta</taxon>
        <taxon>Tracheophyta</taxon>
        <taxon>Spermatophyta</taxon>
        <taxon>Magnoliopsida</taxon>
        <taxon>eudicotyledons</taxon>
        <taxon>Gunneridae</taxon>
        <taxon>Pentapetalae</taxon>
        <taxon>asterids</taxon>
        <taxon>campanulids</taxon>
        <taxon>Asterales</taxon>
        <taxon>Asteraceae</taxon>
        <taxon>Cichorioideae</taxon>
        <taxon>Cichorieae</taxon>
        <taxon>Cichoriinae</taxon>
        <taxon>Cichorium</taxon>
    </lineage>
</organism>
<reference evidence="2" key="1">
    <citation type="journal article" date="2022" name="Mol. Ecol. Resour.">
        <title>The genomes of chicory, endive, great burdock and yacon provide insights into Asteraceae palaeo-polyploidization history and plant inulin production.</title>
        <authorList>
            <person name="Fan W."/>
            <person name="Wang S."/>
            <person name="Wang H."/>
            <person name="Wang A."/>
            <person name="Jiang F."/>
            <person name="Liu H."/>
            <person name="Zhao H."/>
            <person name="Xu D."/>
            <person name="Zhang Y."/>
        </authorList>
    </citation>
    <scope>NUCLEOTIDE SEQUENCE [LARGE SCALE GENOMIC DNA]</scope>
    <source>
        <strain evidence="2">cv. Punajuju</strain>
    </source>
</reference>
<proteinExistence type="predicted"/>
<evidence type="ECO:0000313" key="1">
    <source>
        <dbReference type="EMBL" id="KAI3699957.1"/>
    </source>
</evidence>
<sequence>MSAQRGHLYLKGGIILVKIKCIWITDWRFANRHLLKLEHGQSSTHKFINPSCQQPPSAVTPQSSTLLRPHLNVVEINKHPLADHSHKSEFVFNSIVVSSR</sequence>
<keyword evidence="2" id="KW-1185">Reference proteome</keyword>